<dbReference type="AlphaFoldDB" id="A0A7W2AS77"/>
<keyword evidence="1" id="KW-1133">Transmembrane helix</keyword>
<dbReference type="RefSeq" id="WP_181739426.1">
    <property type="nucleotide sequence ID" value="NZ_JACEOL010000025.1"/>
</dbReference>
<organism evidence="2 3">
    <name type="scientific">Thermoactinomyces mirandus</name>
    <dbReference type="NCBI Taxonomy" id="2756294"/>
    <lineage>
        <taxon>Bacteria</taxon>
        <taxon>Bacillati</taxon>
        <taxon>Bacillota</taxon>
        <taxon>Bacilli</taxon>
        <taxon>Bacillales</taxon>
        <taxon>Thermoactinomycetaceae</taxon>
        <taxon>Thermoactinomyces</taxon>
    </lineage>
</organism>
<accession>A0A7W2AS77</accession>
<protein>
    <recommendedName>
        <fullName evidence="4">Glycosyl-4,4'-diaponeurosporenoate acyltransferase</fullName>
    </recommendedName>
</protein>
<keyword evidence="1" id="KW-0812">Transmembrane</keyword>
<evidence type="ECO:0000313" key="3">
    <source>
        <dbReference type="Proteomes" id="UP000538292"/>
    </source>
</evidence>
<dbReference type="EMBL" id="JACEOL010000025">
    <property type="protein sequence ID" value="MBA4602181.1"/>
    <property type="molecule type" value="Genomic_DNA"/>
</dbReference>
<feature type="transmembrane region" description="Helical" evidence="1">
    <location>
        <begin position="83"/>
        <end position="106"/>
    </location>
</feature>
<comment type="caution">
    <text evidence="2">The sequence shown here is derived from an EMBL/GenBank/DDBJ whole genome shotgun (WGS) entry which is preliminary data.</text>
</comment>
<keyword evidence="3" id="KW-1185">Reference proteome</keyword>
<reference evidence="2 3" key="1">
    <citation type="submission" date="2020-07" db="EMBL/GenBank/DDBJ databases">
        <title>Thermoactinomyces phylogeny.</title>
        <authorList>
            <person name="Dunlap C."/>
        </authorList>
    </citation>
    <scope>NUCLEOTIDE SEQUENCE [LARGE SCALE GENOMIC DNA]</scope>
    <source>
        <strain evidence="2 3">AMNI-1</strain>
    </source>
</reference>
<gene>
    <name evidence="2" type="ORF">H2C83_07600</name>
</gene>
<name>A0A7W2AS77_9BACL</name>
<proteinExistence type="predicted"/>
<sequence>MIYILLLVLTYLLIALNRQLLGIPGFFHYSGVRPFLKWYFRDKLKRVEEVYYWKMAESLGNQGQWSILPAYVLSFDLIDLKIFWLKVTVFMLVNYLWWLFCAASLVKKYIPQTPALRKHMARVSNH</sequence>
<evidence type="ECO:0008006" key="4">
    <source>
        <dbReference type="Google" id="ProtNLM"/>
    </source>
</evidence>
<keyword evidence="1" id="KW-0472">Membrane</keyword>
<evidence type="ECO:0000313" key="2">
    <source>
        <dbReference type="EMBL" id="MBA4602181.1"/>
    </source>
</evidence>
<dbReference type="Proteomes" id="UP000538292">
    <property type="component" value="Unassembled WGS sequence"/>
</dbReference>
<evidence type="ECO:0000256" key="1">
    <source>
        <dbReference type="SAM" id="Phobius"/>
    </source>
</evidence>